<keyword evidence="2" id="KW-1185">Reference proteome</keyword>
<reference evidence="1" key="1">
    <citation type="journal article" date="2020" name="Stud. Mycol.">
        <title>101 Dothideomycetes genomes: a test case for predicting lifestyles and emergence of pathogens.</title>
        <authorList>
            <person name="Haridas S."/>
            <person name="Albert R."/>
            <person name="Binder M."/>
            <person name="Bloem J."/>
            <person name="Labutti K."/>
            <person name="Salamov A."/>
            <person name="Andreopoulos B."/>
            <person name="Baker S."/>
            <person name="Barry K."/>
            <person name="Bills G."/>
            <person name="Bluhm B."/>
            <person name="Cannon C."/>
            <person name="Castanera R."/>
            <person name="Culley D."/>
            <person name="Daum C."/>
            <person name="Ezra D."/>
            <person name="Gonzalez J."/>
            <person name="Henrissat B."/>
            <person name="Kuo A."/>
            <person name="Liang C."/>
            <person name="Lipzen A."/>
            <person name="Lutzoni F."/>
            <person name="Magnuson J."/>
            <person name="Mondo S."/>
            <person name="Nolan M."/>
            <person name="Ohm R."/>
            <person name="Pangilinan J."/>
            <person name="Park H.-J."/>
            <person name="Ramirez L."/>
            <person name="Alfaro M."/>
            <person name="Sun H."/>
            <person name="Tritt A."/>
            <person name="Yoshinaga Y."/>
            <person name="Zwiers L.-H."/>
            <person name="Turgeon B."/>
            <person name="Goodwin S."/>
            <person name="Spatafora J."/>
            <person name="Crous P."/>
            <person name="Grigoriev I."/>
        </authorList>
    </citation>
    <scope>NUCLEOTIDE SEQUENCE</scope>
    <source>
        <strain evidence="1">ATCC 36951</strain>
    </source>
</reference>
<proteinExistence type="predicted"/>
<gene>
    <name evidence="1" type="ORF">M409DRAFT_22183</name>
</gene>
<organism evidence="1 2">
    <name type="scientific">Zasmidium cellare ATCC 36951</name>
    <dbReference type="NCBI Taxonomy" id="1080233"/>
    <lineage>
        <taxon>Eukaryota</taxon>
        <taxon>Fungi</taxon>
        <taxon>Dikarya</taxon>
        <taxon>Ascomycota</taxon>
        <taxon>Pezizomycotina</taxon>
        <taxon>Dothideomycetes</taxon>
        <taxon>Dothideomycetidae</taxon>
        <taxon>Mycosphaerellales</taxon>
        <taxon>Mycosphaerellaceae</taxon>
        <taxon>Zasmidium</taxon>
    </lineage>
</organism>
<accession>A0A6A6CN76</accession>
<dbReference type="EMBL" id="ML993593">
    <property type="protein sequence ID" value="KAF2167372.1"/>
    <property type="molecule type" value="Genomic_DNA"/>
</dbReference>
<name>A0A6A6CN76_ZASCE</name>
<evidence type="ECO:0000313" key="2">
    <source>
        <dbReference type="Proteomes" id="UP000799537"/>
    </source>
</evidence>
<sequence length="272" mass="30256">MPTDKAKVLEKDDMIMRMIKKPARTLVYETTELLELIIGHLPPLDIMSGKRISNRIESVINTNAIKDKINFRDVLTPACCVAINPVIFGKARTSSGQSCGPPSGLAWFDDTLKIEKNILSGTMHRRPIHANSAFRKMAICSRIREYTSIKFVMETITTATVLAVMDFSYGWGVGSVITVEDILEKVGYIERMQVPLGDLGTLELKGKVEINFGPDMVVYMEGRKEGLRYEEVCASVFAEGQCSALKHPMRRTCTGSLHLETKGRRAEGKSPV</sequence>
<protein>
    <recommendedName>
        <fullName evidence="3">F-box domain-containing protein</fullName>
    </recommendedName>
</protein>
<dbReference type="GeneID" id="54559492"/>
<dbReference type="Proteomes" id="UP000799537">
    <property type="component" value="Unassembled WGS sequence"/>
</dbReference>
<evidence type="ECO:0008006" key="3">
    <source>
        <dbReference type="Google" id="ProtNLM"/>
    </source>
</evidence>
<dbReference type="AlphaFoldDB" id="A0A6A6CN76"/>
<dbReference type="RefSeq" id="XP_033668261.1">
    <property type="nucleotide sequence ID" value="XM_033806220.1"/>
</dbReference>
<evidence type="ECO:0000313" key="1">
    <source>
        <dbReference type="EMBL" id="KAF2167372.1"/>
    </source>
</evidence>